<protein>
    <submittedName>
        <fullName evidence="2">Uncharacterized protein</fullName>
    </submittedName>
</protein>
<dbReference type="EMBL" id="JBHMAR010000033">
    <property type="protein sequence ID" value="MFB9737744.1"/>
    <property type="molecule type" value="Genomic_DNA"/>
</dbReference>
<evidence type="ECO:0000313" key="2">
    <source>
        <dbReference type="EMBL" id="MFB9737744.1"/>
    </source>
</evidence>
<accession>A0ABV5VIY6</accession>
<feature type="region of interest" description="Disordered" evidence="1">
    <location>
        <begin position="43"/>
        <end position="90"/>
    </location>
</feature>
<dbReference type="RefSeq" id="WP_385859585.1">
    <property type="nucleotide sequence ID" value="NZ_JBHMAR010000033.1"/>
</dbReference>
<name>A0ABV5VIY6_9ACTN</name>
<feature type="compositionally biased region" description="Low complexity" evidence="1">
    <location>
        <begin position="56"/>
        <end position="90"/>
    </location>
</feature>
<dbReference type="Proteomes" id="UP001589703">
    <property type="component" value="Unassembled WGS sequence"/>
</dbReference>
<evidence type="ECO:0000256" key="1">
    <source>
        <dbReference type="SAM" id="MobiDB-lite"/>
    </source>
</evidence>
<proteinExistence type="predicted"/>
<reference evidence="2 3" key="1">
    <citation type="submission" date="2024-09" db="EMBL/GenBank/DDBJ databases">
        <authorList>
            <person name="Sun Q."/>
            <person name="Mori K."/>
        </authorList>
    </citation>
    <scope>NUCLEOTIDE SEQUENCE [LARGE SCALE GENOMIC DNA]</scope>
    <source>
        <strain evidence="2 3">JCM 10918</strain>
    </source>
</reference>
<gene>
    <name evidence="2" type="ORF">ACFFRO_21895</name>
</gene>
<sequence>MTVTDTTADDLGMPWGYILHPQGIEVISMAHTGAGPLVAWDTDPSTPFSDHPAHWPAITTRRTPTTSRTARPPRPAAGAAPTGPRTAARR</sequence>
<evidence type="ECO:0000313" key="3">
    <source>
        <dbReference type="Proteomes" id="UP001589703"/>
    </source>
</evidence>
<organism evidence="2 3">
    <name type="scientific">Streptomyces thermocoprophilus</name>
    <dbReference type="NCBI Taxonomy" id="78356"/>
    <lineage>
        <taxon>Bacteria</taxon>
        <taxon>Bacillati</taxon>
        <taxon>Actinomycetota</taxon>
        <taxon>Actinomycetes</taxon>
        <taxon>Kitasatosporales</taxon>
        <taxon>Streptomycetaceae</taxon>
        <taxon>Streptomyces</taxon>
    </lineage>
</organism>
<comment type="caution">
    <text evidence="2">The sequence shown here is derived from an EMBL/GenBank/DDBJ whole genome shotgun (WGS) entry which is preliminary data.</text>
</comment>
<keyword evidence="3" id="KW-1185">Reference proteome</keyword>